<evidence type="ECO:0000256" key="1">
    <source>
        <dbReference type="SAM" id="MobiDB-lite"/>
    </source>
</evidence>
<evidence type="ECO:0000313" key="2">
    <source>
        <dbReference type="EMBL" id="MCI27718.1"/>
    </source>
</evidence>
<evidence type="ECO:0000313" key="3">
    <source>
        <dbReference type="Proteomes" id="UP000265520"/>
    </source>
</evidence>
<sequence>AQPEHNDETESVYESASNNEKSQSKVVSGEEKEVSSDDDSVNSQSGENEKTIFDNEKEIMDVGDLDSLEAWVNIPEDCDNALNKEFRKVFVIRKCVKFSPAMINKGLDKSAKTMAEADFPIYRVTKEISSGQVKV</sequence>
<feature type="region of interest" description="Disordered" evidence="1">
    <location>
        <begin position="1"/>
        <end position="56"/>
    </location>
</feature>
<dbReference type="EMBL" id="LXQA010160999">
    <property type="protein sequence ID" value="MCI27718.1"/>
    <property type="molecule type" value="Genomic_DNA"/>
</dbReference>
<protein>
    <submittedName>
        <fullName evidence="2">Envelope-like protein</fullName>
    </submittedName>
</protein>
<reference evidence="2 3" key="1">
    <citation type="journal article" date="2018" name="Front. Plant Sci.">
        <title>Red Clover (Trifolium pratense) and Zigzag Clover (T. medium) - A Picture of Genomic Similarities and Differences.</title>
        <authorList>
            <person name="Dluhosova J."/>
            <person name="Istvanek J."/>
            <person name="Nedelnik J."/>
            <person name="Repkova J."/>
        </authorList>
    </citation>
    <scope>NUCLEOTIDE SEQUENCE [LARGE SCALE GENOMIC DNA]</scope>
    <source>
        <strain evidence="3">cv. 10/8</strain>
        <tissue evidence="2">Leaf</tissue>
    </source>
</reference>
<keyword evidence="3" id="KW-1185">Reference proteome</keyword>
<organism evidence="2 3">
    <name type="scientific">Trifolium medium</name>
    <dbReference type="NCBI Taxonomy" id="97028"/>
    <lineage>
        <taxon>Eukaryota</taxon>
        <taxon>Viridiplantae</taxon>
        <taxon>Streptophyta</taxon>
        <taxon>Embryophyta</taxon>
        <taxon>Tracheophyta</taxon>
        <taxon>Spermatophyta</taxon>
        <taxon>Magnoliopsida</taxon>
        <taxon>eudicotyledons</taxon>
        <taxon>Gunneridae</taxon>
        <taxon>Pentapetalae</taxon>
        <taxon>rosids</taxon>
        <taxon>fabids</taxon>
        <taxon>Fabales</taxon>
        <taxon>Fabaceae</taxon>
        <taxon>Papilionoideae</taxon>
        <taxon>50 kb inversion clade</taxon>
        <taxon>NPAAA clade</taxon>
        <taxon>Hologalegina</taxon>
        <taxon>IRL clade</taxon>
        <taxon>Trifolieae</taxon>
        <taxon>Trifolium</taxon>
    </lineage>
</organism>
<dbReference type="AlphaFoldDB" id="A0A392QTV1"/>
<accession>A0A392QTV1</accession>
<name>A0A392QTV1_9FABA</name>
<comment type="caution">
    <text evidence="2">The sequence shown here is derived from an EMBL/GenBank/DDBJ whole genome shotgun (WGS) entry which is preliminary data.</text>
</comment>
<feature type="compositionally biased region" description="Basic and acidic residues" evidence="1">
    <location>
        <begin position="47"/>
        <end position="56"/>
    </location>
</feature>
<dbReference type="Proteomes" id="UP000265520">
    <property type="component" value="Unassembled WGS sequence"/>
</dbReference>
<proteinExistence type="predicted"/>
<feature type="non-terminal residue" evidence="2">
    <location>
        <position position="1"/>
    </location>
</feature>